<evidence type="ECO:0000256" key="1">
    <source>
        <dbReference type="SAM" id="Phobius"/>
    </source>
</evidence>
<dbReference type="EMBL" id="BMEA01000002">
    <property type="protein sequence ID" value="GGB83413.1"/>
    <property type="molecule type" value="Genomic_DNA"/>
</dbReference>
<organism evidence="2 3">
    <name type="scientific">Knoellia flava</name>
    <dbReference type="NCBI Taxonomy" id="913969"/>
    <lineage>
        <taxon>Bacteria</taxon>
        <taxon>Bacillati</taxon>
        <taxon>Actinomycetota</taxon>
        <taxon>Actinomycetes</taxon>
        <taxon>Micrococcales</taxon>
        <taxon>Intrasporangiaceae</taxon>
        <taxon>Knoellia</taxon>
    </lineage>
</organism>
<feature type="transmembrane region" description="Helical" evidence="1">
    <location>
        <begin position="149"/>
        <end position="169"/>
    </location>
</feature>
<dbReference type="Proteomes" id="UP000628079">
    <property type="component" value="Unassembled WGS sequence"/>
</dbReference>
<dbReference type="Pfam" id="PF22564">
    <property type="entry name" value="HAAS"/>
    <property type="match status" value="1"/>
</dbReference>
<dbReference type="RefSeq" id="WP_035946785.1">
    <property type="nucleotide sequence ID" value="NZ_BMEA01000002.1"/>
</dbReference>
<keyword evidence="1" id="KW-0472">Membrane</keyword>
<evidence type="ECO:0000313" key="3">
    <source>
        <dbReference type="Proteomes" id="UP000628079"/>
    </source>
</evidence>
<keyword evidence="1" id="KW-0812">Transmembrane</keyword>
<dbReference type="AlphaFoldDB" id="A0A8H9FTH2"/>
<proteinExistence type="predicted"/>
<gene>
    <name evidence="2" type="ORF">GCM10011314_23810</name>
</gene>
<keyword evidence="1" id="KW-1133">Transmembrane helix</keyword>
<accession>A0A8H9FTH2</accession>
<reference evidence="2" key="2">
    <citation type="submission" date="2020-09" db="EMBL/GenBank/DDBJ databases">
        <authorList>
            <person name="Sun Q."/>
            <person name="Zhou Y."/>
        </authorList>
    </citation>
    <scope>NUCLEOTIDE SEQUENCE</scope>
    <source>
        <strain evidence="2">CGMCC 1.10749</strain>
    </source>
</reference>
<sequence length="202" mass="21147">MTPATTHPLVAAWLRDLELMLHGVEPGERAEVLAGVHEHLDATLPPGSTDADVRRVLADLGSPESVADEAYAGRPPLAVTPSHPGSPLPAMVAVAVNALCIVLLLLPVLFGALHAAEILMALPIVALPWVVVSVLTATSTRWTSREKAAAIGLLPATILALSLVVWLMMALIGPHIVNLVPTLAILGTASWVLVRLGRSALR</sequence>
<evidence type="ECO:0000313" key="2">
    <source>
        <dbReference type="EMBL" id="GGB83413.1"/>
    </source>
</evidence>
<feature type="transmembrane region" description="Helical" evidence="1">
    <location>
        <begin position="90"/>
        <end position="112"/>
    </location>
</feature>
<reference evidence="2" key="1">
    <citation type="journal article" date="2014" name="Int. J. Syst. Evol. Microbiol.">
        <title>Complete genome sequence of Corynebacterium casei LMG S-19264T (=DSM 44701T), isolated from a smear-ripened cheese.</title>
        <authorList>
            <consortium name="US DOE Joint Genome Institute (JGI-PGF)"/>
            <person name="Walter F."/>
            <person name="Albersmeier A."/>
            <person name="Kalinowski J."/>
            <person name="Ruckert C."/>
        </authorList>
    </citation>
    <scope>NUCLEOTIDE SEQUENCE</scope>
    <source>
        <strain evidence="2">CGMCC 1.10749</strain>
    </source>
</reference>
<feature type="transmembrane region" description="Helical" evidence="1">
    <location>
        <begin position="118"/>
        <end position="137"/>
    </location>
</feature>
<evidence type="ECO:0008006" key="4">
    <source>
        <dbReference type="Google" id="ProtNLM"/>
    </source>
</evidence>
<protein>
    <recommendedName>
        <fullName evidence="4">DUF1700 domain-containing protein</fullName>
    </recommendedName>
</protein>
<feature type="transmembrane region" description="Helical" evidence="1">
    <location>
        <begin position="175"/>
        <end position="194"/>
    </location>
</feature>
<name>A0A8H9FTH2_9MICO</name>
<comment type="caution">
    <text evidence="2">The sequence shown here is derived from an EMBL/GenBank/DDBJ whole genome shotgun (WGS) entry which is preliminary data.</text>
</comment>